<dbReference type="InterPro" id="IPR008331">
    <property type="entry name" value="Ferritin_DPS_dom"/>
</dbReference>
<dbReference type="Pfam" id="PF00210">
    <property type="entry name" value="Ferritin"/>
    <property type="match status" value="1"/>
</dbReference>
<evidence type="ECO:0000256" key="7">
    <source>
        <dbReference type="PIRNR" id="PIRNR002560"/>
    </source>
</evidence>
<feature type="domain" description="Ferritin-like diiron" evidence="10">
    <location>
        <begin position="1"/>
        <end position="145"/>
    </location>
</feature>
<evidence type="ECO:0000256" key="8">
    <source>
        <dbReference type="PIRSR" id="PIRSR002560-1"/>
    </source>
</evidence>
<evidence type="ECO:0000256" key="3">
    <source>
        <dbReference type="ARBA" id="ARBA00022434"/>
    </source>
</evidence>
<feature type="binding site" description="axial binding residue" evidence="8">
    <location>
        <position position="52"/>
    </location>
    <ligand>
        <name>heme b</name>
        <dbReference type="ChEBI" id="CHEBI:60344"/>
        <note>ligand shared between dimeric partners</note>
    </ligand>
    <ligandPart>
        <name>Fe</name>
        <dbReference type="ChEBI" id="CHEBI:18248"/>
    </ligandPart>
</feature>
<feature type="coiled-coil region" evidence="9">
    <location>
        <begin position="117"/>
        <end position="144"/>
    </location>
</feature>
<dbReference type="CDD" id="cd00907">
    <property type="entry name" value="Bacterioferritin"/>
    <property type="match status" value="1"/>
</dbReference>
<feature type="binding site" evidence="8">
    <location>
        <position position="94"/>
    </location>
    <ligand>
        <name>Fe cation</name>
        <dbReference type="ChEBI" id="CHEBI:24875"/>
        <label>2</label>
    </ligand>
</feature>
<comment type="cofactor">
    <cofactor evidence="1">
        <name>heme b</name>
        <dbReference type="ChEBI" id="CHEBI:60344"/>
    </cofactor>
</comment>
<evidence type="ECO:0000256" key="2">
    <source>
        <dbReference type="ARBA" id="ARBA00008093"/>
    </source>
</evidence>
<dbReference type="RefSeq" id="WP_122238906.1">
    <property type="nucleotide sequence ID" value="NZ_RDQL01000004.1"/>
</dbReference>
<accession>A0A3M6QD74</accession>
<sequence length="162" mass="18465">MNAEPQVMHHLQAPLKLLLTHINQTFVHYRMLKHWGLDVLGKAEYKASIKAMKECDDLMERIFLLDGLPNLQDLGKLRIGEDVPEILECDLALEQELQTTLKAGVAHCESVHDFVSRELLEGLLDEAEERIDFLETQLGLIEQMGLQNYQQAQMSEMGESGH</sequence>
<dbReference type="GO" id="GO:0006826">
    <property type="term" value="P:iron ion transport"/>
    <property type="evidence" value="ECO:0007669"/>
    <property type="project" value="InterPro"/>
</dbReference>
<dbReference type="SUPFAM" id="SSF47240">
    <property type="entry name" value="Ferritin-like"/>
    <property type="match status" value="1"/>
</dbReference>
<gene>
    <name evidence="11" type="primary">bfr</name>
    <name evidence="12" type="ORF">EBQ25_04610</name>
    <name evidence="11" type="ORF">EBQ26_10135</name>
</gene>
<dbReference type="Proteomes" id="UP000267035">
    <property type="component" value="Unassembled WGS sequence"/>
</dbReference>
<evidence type="ECO:0000256" key="6">
    <source>
        <dbReference type="ARBA" id="ARBA00023004"/>
    </source>
</evidence>
<dbReference type="InterPro" id="IPR012347">
    <property type="entry name" value="Ferritin-like"/>
</dbReference>
<keyword evidence="13" id="KW-1185">Reference proteome</keyword>
<comment type="caution">
    <text evidence="11">The sequence shown here is derived from an EMBL/GenBank/DDBJ whole genome shotgun (WGS) entry which is preliminary data.</text>
</comment>
<organism evidence="11 14">
    <name type="scientific">Allofranklinella schreckenbergeri</name>
    <dbReference type="NCBI Taxonomy" id="1076744"/>
    <lineage>
        <taxon>Bacteria</taxon>
        <taxon>Pseudomonadati</taxon>
        <taxon>Pseudomonadota</taxon>
        <taxon>Betaproteobacteria</taxon>
        <taxon>Burkholderiales</taxon>
        <taxon>Comamonadaceae</taxon>
        <taxon>Allofranklinella</taxon>
    </lineage>
</organism>
<evidence type="ECO:0000313" key="13">
    <source>
        <dbReference type="Proteomes" id="UP000267035"/>
    </source>
</evidence>
<accession>A0A3M6Q0V6</accession>
<keyword evidence="5 7" id="KW-0479">Metal-binding</keyword>
<evidence type="ECO:0000259" key="10">
    <source>
        <dbReference type="PROSITE" id="PS50905"/>
    </source>
</evidence>
<dbReference type="PIRSF" id="PIRSF002560">
    <property type="entry name" value="Bacterioferritin"/>
    <property type="match status" value="1"/>
</dbReference>
<dbReference type="GO" id="GO:0005829">
    <property type="term" value="C:cytosol"/>
    <property type="evidence" value="ECO:0007669"/>
    <property type="project" value="TreeGrafter"/>
</dbReference>
<keyword evidence="6 7" id="KW-0408">Iron</keyword>
<evidence type="ECO:0000256" key="9">
    <source>
        <dbReference type="SAM" id="Coils"/>
    </source>
</evidence>
<evidence type="ECO:0000256" key="5">
    <source>
        <dbReference type="ARBA" id="ARBA00022723"/>
    </source>
</evidence>
<dbReference type="Proteomes" id="UP000267521">
    <property type="component" value="Unassembled WGS sequence"/>
</dbReference>
<dbReference type="InterPro" id="IPR009078">
    <property type="entry name" value="Ferritin-like_SF"/>
</dbReference>
<reference evidence="13 14" key="1">
    <citation type="submission" date="2018-10" db="EMBL/GenBank/DDBJ databases">
        <title>Comamonadaceae CDC group NO-1 genome sequencing and assembly.</title>
        <authorList>
            <person name="Bernier A.-M."/>
            <person name="Bernard K."/>
        </authorList>
    </citation>
    <scope>NUCLEOTIDE SEQUENCE [LARGE SCALE GENOMIC DNA]</scope>
    <source>
        <strain evidence="12 13">NML161473</strain>
        <strain evidence="11 14">NML970147</strain>
    </source>
</reference>
<evidence type="ECO:0000256" key="4">
    <source>
        <dbReference type="ARBA" id="ARBA00022617"/>
    </source>
</evidence>
<evidence type="ECO:0000313" key="11">
    <source>
        <dbReference type="EMBL" id="RMW96110.1"/>
    </source>
</evidence>
<dbReference type="PANTHER" id="PTHR30295:SF0">
    <property type="entry name" value="BACTERIOFERRITIN"/>
    <property type="match status" value="1"/>
</dbReference>
<evidence type="ECO:0000313" key="12">
    <source>
        <dbReference type="EMBL" id="RMX01076.1"/>
    </source>
</evidence>
<dbReference type="GO" id="GO:0004322">
    <property type="term" value="F:ferroxidase activity"/>
    <property type="evidence" value="ECO:0007669"/>
    <property type="project" value="TreeGrafter"/>
</dbReference>
<name>A0A3M6Q0V6_9BURK</name>
<evidence type="ECO:0000313" key="14">
    <source>
        <dbReference type="Proteomes" id="UP000267521"/>
    </source>
</evidence>
<keyword evidence="3 7" id="KW-0409">Iron storage</keyword>
<dbReference type="NCBIfam" id="TIGR00754">
    <property type="entry name" value="bfr"/>
    <property type="match status" value="1"/>
</dbReference>
<dbReference type="PRINTS" id="PR00601">
    <property type="entry name" value="BACFERRITIN"/>
</dbReference>
<dbReference type="Gene3D" id="1.20.1260.10">
    <property type="match status" value="1"/>
</dbReference>
<proteinExistence type="inferred from homology"/>
<keyword evidence="9" id="KW-0175">Coiled coil</keyword>
<evidence type="ECO:0000256" key="1">
    <source>
        <dbReference type="ARBA" id="ARBA00001970"/>
    </source>
</evidence>
<dbReference type="GO" id="GO:0006879">
    <property type="term" value="P:intracellular iron ion homeostasis"/>
    <property type="evidence" value="ECO:0007669"/>
    <property type="project" value="UniProtKB-KW"/>
</dbReference>
<dbReference type="EMBL" id="RDQM01000013">
    <property type="protein sequence ID" value="RMW96110.1"/>
    <property type="molecule type" value="Genomic_DNA"/>
</dbReference>
<dbReference type="InterPro" id="IPR009040">
    <property type="entry name" value="Ferritin-like_diiron"/>
</dbReference>
<keyword evidence="4" id="KW-0349">Heme</keyword>
<dbReference type="GO" id="GO:0020037">
    <property type="term" value="F:heme binding"/>
    <property type="evidence" value="ECO:0007669"/>
    <property type="project" value="TreeGrafter"/>
</dbReference>
<dbReference type="PROSITE" id="PS50905">
    <property type="entry name" value="FERRITIN_LIKE"/>
    <property type="match status" value="1"/>
</dbReference>
<dbReference type="GO" id="GO:0008199">
    <property type="term" value="F:ferric iron binding"/>
    <property type="evidence" value="ECO:0007669"/>
    <property type="project" value="InterPro"/>
</dbReference>
<dbReference type="InterPro" id="IPR002024">
    <property type="entry name" value="Bacterioferritin"/>
</dbReference>
<dbReference type="EMBL" id="RDQL01000004">
    <property type="protein sequence ID" value="RMX01076.1"/>
    <property type="molecule type" value="Genomic_DNA"/>
</dbReference>
<protein>
    <recommendedName>
        <fullName evidence="7">Bacterioferritin</fullName>
    </recommendedName>
</protein>
<dbReference type="AlphaFoldDB" id="A0A3M6Q0V6"/>
<dbReference type="PANTHER" id="PTHR30295">
    <property type="entry name" value="BACTERIOFERRITIN"/>
    <property type="match status" value="1"/>
</dbReference>
<comment type="similarity">
    <text evidence="2 7">Belongs to the bacterioferritin family.</text>
</comment>